<feature type="compositionally biased region" description="Polar residues" evidence="1">
    <location>
        <begin position="523"/>
        <end position="534"/>
    </location>
</feature>
<feature type="compositionally biased region" description="Polar residues" evidence="1">
    <location>
        <begin position="1080"/>
        <end position="1111"/>
    </location>
</feature>
<feature type="compositionally biased region" description="Polar residues" evidence="1">
    <location>
        <begin position="1888"/>
        <end position="1908"/>
    </location>
</feature>
<feature type="region of interest" description="Disordered" evidence="1">
    <location>
        <begin position="914"/>
        <end position="943"/>
    </location>
</feature>
<feature type="region of interest" description="Disordered" evidence="1">
    <location>
        <begin position="1767"/>
        <end position="1863"/>
    </location>
</feature>
<feature type="region of interest" description="Disordered" evidence="1">
    <location>
        <begin position="2020"/>
        <end position="2040"/>
    </location>
</feature>
<feature type="compositionally biased region" description="Polar residues" evidence="1">
    <location>
        <begin position="496"/>
        <end position="506"/>
    </location>
</feature>
<evidence type="ECO:0000313" key="3">
    <source>
        <dbReference type="Proteomes" id="UP001642540"/>
    </source>
</evidence>
<feature type="compositionally biased region" description="Low complexity" evidence="1">
    <location>
        <begin position="1578"/>
        <end position="1628"/>
    </location>
</feature>
<reference evidence="2 3" key="1">
    <citation type="submission" date="2024-08" db="EMBL/GenBank/DDBJ databases">
        <authorList>
            <person name="Cucini C."/>
            <person name="Frati F."/>
        </authorList>
    </citation>
    <scope>NUCLEOTIDE SEQUENCE [LARGE SCALE GENOMIC DNA]</scope>
</reference>
<dbReference type="EMBL" id="CAXLJM020000051">
    <property type="protein sequence ID" value="CAL8115608.1"/>
    <property type="molecule type" value="Genomic_DNA"/>
</dbReference>
<feature type="region of interest" description="Disordered" evidence="1">
    <location>
        <begin position="1578"/>
        <end position="1633"/>
    </location>
</feature>
<feature type="region of interest" description="Disordered" evidence="1">
    <location>
        <begin position="301"/>
        <end position="538"/>
    </location>
</feature>
<feature type="compositionally biased region" description="Polar residues" evidence="1">
    <location>
        <begin position="179"/>
        <end position="190"/>
    </location>
</feature>
<evidence type="ECO:0000313" key="2">
    <source>
        <dbReference type="EMBL" id="CAL8115608.1"/>
    </source>
</evidence>
<feature type="compositionally biased region" description="Polar residues" evidence="1">
    <location>
        <begin position="428"/>
        <end position="447"/>
    </location>
</feature>
<sequence>MSTAGSGDGGEDDKQPPNGSKEFTNSPNAFMKFLQGVGISKEEFATRVKDKFRYYVTTRKVEKLETVNEENENDEESGNVETSDGERSSVSPTSSVSAETAGSSSNQQGPSNSVQKLTRPSKTDTKGRPRVTNSKTPSNEIGETSPITSEEEESCYKEPANDSQSVDTTVPHQPESIENENANLNEQIQNEALVPPIAIRTSSTNEDDEQELTIDEDDVDVCVDDIEDPIQFPETDGFNDPKRSSNDETVSPGFPDDSQDEEQDANAVDVDMPELESAEYVTATVMSPLLDEQIIQAFESDYETGEIQLQDDSDDDSSSDFEPDHSTKRKRHVSKVGSSGRKRKSVDDDSVEQNEKSKRQKSSSTRKRRNTVEESQEVQPSTSKSRRTTIETNNDDEPNPTTLATPEVESEIQNVEKDLEIQVRPPSEVSNNEVPRVEVSQSGVQQTEESDENQIIEELASSPEGTSVASGEDDSSLTSVNASSTLKKKSQIKAPNASNTTPTIENDSSKDLEGNNADLEETVNPSTVFEATDSSGEKTIEPTVAPRTLDTIVRTLDDQPENGASQAKTTEQVEIITLSDDEDDCVTTQTMREVTVTIPQLKEELEERSRLDKERGQDLPYPFGTLQNVSLSEEPLDTPNLAQVAPLVNVSSDPPDPVLLQNIPTSEELLVSRNSSHIAPEVRSSDESVDPASLSQNAPAADTPEDSLSSYNTACDVLETDILNTRNPAPAVPASVGPLCSISSLPSEPETPAYTRSLFSPLSSVPSEPETLASERPVDPLSYYITTNLQESDEYPVLSIPEKSTTSMSFDVAPASADISPSNQSVVATVTATGVSVPANELTAIITSATIVPVTTPAIDSLLVVQSVPGNQQAIEASHATDSVEASQRQNCMPTASPSASSIDILAASSGNECITNPLSESTSPSIRTEAPDDSPENENFPILRIRTDIFEETEKTPEGQSSNEQDGLVEASTSYAQAQPAQASTSNELVQTAQASTSNELVQTAQASTSNELVQTAQASTSNELVQTAQASTSNELVQTAQASTSNEQPQSAQASTSNQQPQSAQASTSVHQAGPAHASTSNQQPQVSTSNQQPQASTSNQQPQASTSMAENHATYLATLTGVIQQSKPNMEEMMASISRILKETPQENQSVQERADWMLSSLIVLGKSCVQLSEMTGKAFLTIKNKHPELKLHQPIPLPHNDPDLTLDQVGDYFEMLMDIYILARNCKNAVRKPNLNMIYIKLQRILYYFMFAKNIGLSEQRFLNVYSYLSKKPSFKTNNYPIRVYRSFWDIIRTQGGTVDAKFGLLDHNAKGVEGYRTLVENMKKLHESETQSASQSLTNQPVAGPSVPAGNLQLPTATATSVSNNTAPAAISQPQQMTQGGLQNTSSVQLSTQYNPQLNAPATQVRPAQCEMQNLRNYQQQPQLPQYQPQQQPTQYQQQQPPQYQQQYQVRQPQLGQSHQVQQSQVSQQASSSARVLTLQQQQSNQLQLQYQLRMQQSQQQRQTFQPRQQYVQQRLQGHRHSQPLQHQSQVQQTQLQQHLLVQQTQLQQHVQVQPPQQNQLQQHLQVQSSQQTQLQQHLQVPSPQQTQSQQPLQVQPPQQTQSQQHLQVQPPQQTHVQQHLQVRSPQQTQLQHLQVPSPQQTQLQQHLQVQSPQQTQLQQHLQVQAQQRTQMHQQIQGHGQQQHQMLYQQLQRIIIPEDDEIVCLGVVSPPLPSSPNVSISAEQLQQQTQETHSVPRSPANNTPPPTTILINYDGVQIGQTQYYGPTTRQPSTSRTNLTTNQNETPQTSPTTQQDSLQSDGTSSLGNLTLPQLLQRAVGRRAPNPRKATAGVTVRAQQLPSVSSSKRSRSKSNDGHQTYTQLQQQHLVTGDQRISSPGVPHITSVQGNYTPNNVRPKQMSGTHPSRAVIPNQNVLRQQLQQRRVAQQPVQNTTIHHRVPLATSQASSGLQQVYTYPAPARPATATSSHQVLGASNGYVPRNQVWNNGQGTYQQTTTMVTQNQTAAYNAWAMNNQTQAQSAQGTPQPSATPSTTYNRGMTQQTTAANQNTFSQDHPPQQPQRVLTEQEMIAQANTIFYPDGNGSVRAVSAQQPSGYATTATYNLDQSFNWQQ</sequence>
<feature type="compositionally biased region" description="Low complexity" evidence="1">
    <location>
        <begin position="88"/>
        <end position="113"/>
    </location>
</feature>
<feature type="region of interest" description="Disordered" evidence="1">
    <location>
        <begin position="1330"/>
        <end position="1358"/>
    </location>
</feature>
<feature type="compositionally biased region" description="Polar residues" evidence="1">
    <location>
        <begin position="476"/>
        <end position="485"/>
    </location>
</feature>
<feature type="compositionally biased region" description="Polar residues" evidence="1">
    <location>
        <begin position="1725"/>
        <end position="1746"/>
    </location>
</feature>
<feature type="compositionally biased region" description="Low complexity" evidence="1">
    <location>
        <begin position="1512"/>
        <end position="1521"/>
    </location>
</feature>
<organism evidence="2 3">
    <name type="scientific">Orchesella dallaii</name>
    <dbReference type="NCBI Taxonomy" id="48710"/>
    <lineage>
        <taxon>Eukaryota</taxon>
        <taxon>Metazoa</taxon>
        <taxon>Ecdysozoa</taxon>
        <taxon>Arthropoda</taxon>
        <taxon>Hexapoda</taxon>
        <taxon>Collembola</taxon>
        <taxon>Entomobryomorpha</taxon>
        <taxon>Entomobryoidea</taxon>
        <taxon>Orchesellidae</taxon>
        <taxon>Orchesellinae</taxon>
        <taxon>Orchesella</taxon>
    </lineage>
</organism>
<comment type="caution">
    <text evidence="2">The sequence shown here is derived from an EMBL/GenBank/DDBJ whole genome shotgun (WGS) entry which is preliminary data.</text>
</comment>
<feature type="compositionally biased region" description="Acidic residues" evidence="1">
    <location>
        <begin position="301"/>
        <end position="321"/>
    </location>
</feature>
<feature type="compositionally biased region" description="Basic residues" evidence="1">
    <location>
        <begin position="358"/>
        <end position="369"/>
    </location>
</feature>
<feature type="compositionally biased region" description="Basic and acidic residues" evidence="1">
    <location>
        <begin position="51"/>
        <end position="66"/>
    </location>
</feature>
<dbReference type="Proteomes" id="UP001642540">
    <property type="component" value="Unassembled WGS sequence"/>
</dbReference>
<feature type="region of interest" description="Disordered" evidence="1">
    <location>
        <begin position="225"/>
        <end position="274"/>
    </location>
</feature>
<feature type="region of interest" description="Disordered" evidence="1">
    <location>
        <begin position="1877"/>
        <end position="1911"/>
    </location>
</feature>
<feature type="compositionally biased region" description="Polar residues" evidence="1">
    <location>
        <begin position="876"/>
        <end position="894"/>
    </location>
</feature>
<feature type="compositionally biased region" description="Polar residues" evidence="1">
    <location>
        <begin position="1767"/>
        <end position="1783"/>
    </location>
</feature>
<feature type="compositionally biased region" description="Polar residues" evidence="1">
    <location>
        <begin position="161"/>
        <end position="171"/>
    </location>
</feature>
<feature type="compositionally biased region" description="Polar residues" evidence="1">
    <location>
        <begin position="1026"/>
        <end position="1073"/>
    </location>
</feature>
<gene>
    <name evidence="2" type="ORF">ODALV1_LOCUS16932</name>
</gene>
<evidence type="ECO:0000256" key="1">
    <source>
        <dbReference type="SAM" id="MobiDB-lite"/>
    </source>
</evidence>
<name>A0ABP1R0W7_9HEXA</name>
<proteinExistence type="predicted"/>
<feature type="region of interest" description="Disordered" evidence="1">
    <location>
        <begin position="1719"/>
        <end position="1755"/>
    </location>
</feature>
<feature type="region of interest" description="Disordered" evidence="1">
    <location>
        <begin position="1026"/>
        <end position="1111"/>
    </location>
</feature>
<protein>
    <submittedName>
        <fullName evidence="2">Uncharacterized protein</fullName>
    </submittedName>
</protein>
<keyword evidence="3" id="KW-1185">Reference proteome</keyword>
<feature type="region of interest" description="Disordered" evidence="1">
    <location>
        <begin position="876"/>
        <end position="899"/>
    </location>
</feature>
<feature type="compositionally biased region" description="Polar residues" evidence="1">
    <location>
        <begin position="1335"/>
        <end position="1346"/>
    </location>
</feature>
<feature type="compositionally biased region" description="Low complexity" evidence="1">
    <location>
        <begin position="1784"/>
        <end position="1805"/>
    </location>
</feature>
<feature type="compositionally biased region" description="Polar residues" evidence="1">
    <location>
        <begin position="914"/>
        <end position="927"/>
    </location>
</feature>
<feature type="region of interest" description="Disordered" evidence="1">
    <location>
        <begin position="676"/>
        <end position="709"/>
    </location>
</feature>
<feature type="region of interest" description="Disordered" evidence="1">
    <location>
        <begin position="1512"/>
        <end position="1535"/>
    </location>
</feature>
<feature type="compositionally biased region" description="Polar residues" evidence="1">
    <location>
        <begin position="17"/>
        <end position="27"/>
    </location>
</feature>
<accession>A0ABP1R0W7</accession>
<feature type="region of interest" description="Disordered" evidence="1">
    <location>
        <begin position="974"/>
        <end position="993"/>
    </location>
</feature>
<feature type="region of interest" description="Disordered" evidence="1">
    <location>
        <begin position="1"/>
        <end position="27"/>
    </location>
</feature>
<feature type="compositionally biased region" description="Basic residues" evidence="1">
    <location>
        <begin position="327"/>
        <end position="344"/>
    </location>
</feature>
<feature type="region of interest" description="Disordered" evidence="1">
    <location>
        <begin position="1428"/>
        <end position="1457"/>
    </location>
</feature>
<feature type="compositionally biased region" description="Polar residues" evidence="1">
    <location>
        <begin position="1806"/>
        <end position="1817"/>
    </location>
</feature>
<feature type="compositionally biased region" description="Acidic residues" evidence="1">
    <location>
        <begin position="67"/>
        <end position="78"/>
    </location>
</feature>
<feature type="region of interest" description="Disordered" evidence="1">
    <location>
        <begin position="51"/>
        <end position="212"/>
    </location>
</feature>